<dbReference type="AlphaFoldDB" id="A0A803QXQ6"/>
<dbReference type="Gramene" id="novel_model_2669_5bd9a17a">
    <property type="protein sequence ID" value="cds.novel_model_2669_5bd9a17a"/>
    <property type="gene ID" value="novel_gene_1433_5bd9a17a"/>
</dbReference>
<keyword evidence="2" id="KW-1185">Reference proteome</keyword>
<dbReference type="Proteomes" id="UP000596661">
    <property type="component" value="Chromosome 3"/>
</dbReference>
<organism evidence="1 2">
    <name type="scientific">Cannabis sativa</name>
    <name type="common">Hemp</name>
    <name type="synonym">Marijuana</name>
    <dbReference type="NCBI Taxonomy" id="3483"/>
    <lineage>
        <taxon>Eukaryota</taxon>
        <taxon>Viridiplantae</taxon>
        <taxon>Streptophyta</taxon>
        <taxon>Embryophyta</taxon>
        <taxon>Tracheophyta</taxon>
        <taxon>Spermatophyta</taxon>
        <taxon>Magnoliopsida</taxon>
        <taxon>eudicotyledons</taxon>
        <taxon>Gunneridae</taxon>
        <taxon>Pentapetalae</taxon>
        <taxon>rosids</taxon>
        <taxon>fabids</taxon>
        <taxon>Rosales</taxon>
        <taxon>Cannabaceae</taxon>
        <taxon>Cannabis</taxon>
    </lineage>
</organism>
<proteinExistence type="predicted"/>
<reference evidence="1" key="1">
    <citation type="submission" date="2018-11" db="EMBL/GenBank/DDBJ databases">
        <authorList>
            <person name="Grassa J C."/>
        </authorList>
    </citation>
    <scope>NUCLEOTIDE SEQUENCE [LARGE SCALE GENOMIC DNA]</scope>
</reference>
<reference evidence="1" key="2">
    <citation type="submission" date="2021-03" db="UniProtKB">
        <authorList>
            <consortium name="EnsemblPlants"/>
        </authorList>
    </citation>
    <scope>IDENTIFICATION</scope>
</reference>
<accession>A0A803QXQ6</accession>
<dbReference type="EnsemblPlants" id="novel_model_2669_5bd9a17a">
    <property type="protein sequence ID" value="cds.novel_model_2669_5bd9a17a"/>
    <property type="gene ID" value="novel_gene_1433_5bd9a17a"/>
</dbReference>
<dbReference type="EMBL" id="UZAU01000248">
    <property type="status" value="NOT_ANNOTATED_CDS"/>
    <property type="molecule type" value="Genomic_DNA"/>
</dbReference>
<protein>
    <submittedName>
        <fullName evidence="1">Uncharacterized protein</fullName>
    </submittedName>
</protein>
<evidence type="ECO:0000313" key="1">
    <source>
        <dbReference type="EnsemblPlants" id="cds.novel_model_2669_5bd9a17a"/>
    </source>
</evidence>
<sequence length="70" mass="7162">MMALECSTQLKLSGETNLAKAVAASVATSTFAAPRHATKGPTIRVSLAEKVLAKHPIELMAGICNAGVPS</sequence>
<name>A0A803QXQ6_CANSA</name>
<evidence type="ECO:0000313" key="2">
    <source>
        <dbReference type="Proteomes" id="UP000596661"/>
    </source>
</evidence>